<dbReference type="InterPro" id="IPR001623">
    <property type="entry name" value="DnaJ_domain"/>
</dbReference>
<accession>A0A414J3R7</accession>
<dbReference type="PANTHER" id="PTHR24074">
    <property type="entry name" value="CO-CHAPERONE PROTEIN DJLA"/>
    <property type="match status" value="1"/>
</dbReference>
<gene>
    <name evidence="1" type="ORF">DW740_11865</name>
</gene>
<dbReference type="InterPro" id="IPR011990">
    <property type="entry name" value="TPR-like_helical_dom_sf"/>
</dbReference>
<protein>
    <submittedName>
        <fullName evidence="1">J domain-containing protein</fullName>
    </submittedName>
</protein>
<dbReference type="EMBL" id="QSKF01000009">
    <property type="protein sequence ID" value="RHE39032.1"/>
    <property type="molecule type" value="Genomic_DNA"/>
</dbReference>
<dbReference type="PROSITE" id="PS50076">
    <property type="entry name" value="DNAJ_2"/>
    <property type="match status" value="1"/>
</dbReference>
<reference evidence="1 2" key="1">
    <citation type="submission" date="2018-08" db="EMBL/GenBank/DDBJ databases">
        <title>A genome reference for cultivated species of the human gut microbiota.</title>
        <authorList>
            <person name="Zou Y."/>
            <person name="Xue W."/>
            <person name="Luo G."/>
        </authorList>
    </citation>
    <scope>NUCLEOTIDE SEQUENCE [LARGE SCALE GENOMIC DNA]</scope>
    <source>
        <strain evidence="1 2">AM28-23</strain>
    </source>
</reference>
<organism evidence="1 2">
    <name type="scientific">Blautia obeum</name>
    <dbReference type="NCBI Taxonomy" id="40520"/>
    <lineage>
        <taxon>Bacteria</taxon>
        <taxon>Bacillati</taxon>
        <taxon>Bacillota</taxon>
        <taxon>Clostridia</taxon>
        <taxon>Lachnospirales</taxon>
        <taxon>Lachnospiraceae</taxon>
        <taxon>Blautia</taxon>
    </lineage>
</organism>
<sequence>MFDPYSVLGVSRDASDEEIKKAYRKLSRKYHPDANINNPNKAQAEEKFKEVQQAYEQIMKEKEYGTSGNYNSYDGFGGFGGQSRRTYQDEEAIRRQAAANYIQSRHFQEAMNVLSSLSQRNGQWYYLSAMANMGLGNNVNAMNDARTAVNMEPDNMQYRMLLQRLEGGGSWYQEQQNPFGGMPSDGSDYCMKLCLANMVCNLCCPGGGMFCC</sequence>
<dbReference type="InterPro" id="IPR036869">
    <property type="entry name" value="J_dom_sf"/>
</dbReference>
<dbReference type="SUPFAM" id="SSF48452">
    <property type="entry name" value="TPR-like"/>
    <property type="match status" value="1"/>
</dbReference>
<dbReference type="Pfam" id="PF00226">
    <property type="entry name" value="DnaJ"/>
    <property type="match status" value="1"/>
</dbReference>
<comment type="caution">
    <text evidence="1">The sequence shown here is derived from an EMBL/GenBank/DDBJ whole genome shotgun (WGS) entry which is preliminary data.</text>
</comment>
<dbReference type="Gene3D" id="1.25.40.10">
    <property type="entry name" value="Tetratricopeptide repeat domain"/>
    <property type="match status" value="1"/>
</dbReference>
<evidence type="ECO:0000313" key="1">
    <source>
        <dbReference type="EMBL" id="RHE39032.1"/>
    </source>
</evidence>
<dbReference type="Proteomes" id="UP000283745">
    <property type="component" value="Unassembled WGS sequence"/>
</dbReference>
<dbReference type="CDD" id="cd06257">
    <property type="entry name" value="DnaJ"/>
    <property type="match status" value="1"/>
</dbReference>
<dbReference type="Gene3D" id="1.10.287.110">
    <property type="entry name" value="DnaJ domain"/>
    <property type="match status" value="1"/>
</dbReference>
<name>A0A414J3R7_9FIRM</name>
<dbReference type="RefSeq" id="WP_015542018.1">
    <property type="nucleotide sequence ID" value="NZ_CABJFK010000009.1"/>
</dbReference>
<dbReference type="SUPFAM" id="SSF46565">
    <property type="entry name" value="Chaperone J-domain"/>
    <property type="match status" value="1"/>
</dbReference>
<evidence type="ECO:0000313" key="2">
    <source>
        <dbReference type="Proteomes" id="UP000283745"/>
    </source>
</evidence>
<proteinExistence type="predicted"/>
<dbReference type="InterPro" id="IPR050817">
    <property type="entry name" value="DjlA_DnaK_co-chaperone"/>
</dbReference>
<dbReference type="AlphaFoldDB" id="A0A414J3R7"/>
<dbReference type="PRINTS" id="PR00625">
    <property type="entry name" value="JDOMAIN"/>
</dbReference>
<dbReference type="SMART" id="SM00271">
    <property type="entry name" value="DnaJ"/>
    <property type="match status" value="1"/>
</dbReference>